<dbReference type="EMBL" id="CADIKH010000123">
    <property type="protein sequence ID" value="CAB3774484.1"/>
    <property type="molecule type" value="Genomic_DNA"/>
</dbReference>
<accession>A0A6J5F7L7</accession>
<dbReference type="Proteomes" id="UP000494363">
    <property type="component" value="Unassembled WGS sequence"/>
</dbReference>
<organism evidence="1 2">
    <name type="scientific">Paraburkholderia humisilvae</name>
    <dbReference type="NCBI Taxonomy" id="627669"/>
    <lineage>
        <taxon>Bacteria</taxon>
        <taxon>Pseudomonadati</taxon>
        <taxon>Pseudomonadota</taxon>
        <taxon>Betaproteobacteria</taxon>
        <taxon>Burkholderiales</taxon>
        <taxon>Burkholderiaceae</taxon>
        <taxon>Paraburkholderia</taxon>
    </lineage>
</organism>
<dbReference type="AlphaFoldDB" id="A0A6J5F7L7"/>
<sequence>MDAGDSSEDPRRLVPLDAVIGVVEVKSTLDGRSLASAVAKARALDDALAHDAALNGPGDYQPFRHVFAYRLDRTCDFDMWLSPAASLTRYVGARRQPDGIFVLDSHFSVLEASHGYAHAFALHRGQTPDEVARTSTVLDQEDERRLVQEGDAWGHDYFTTDATDGLLLLAFLTYVIQRASHYQPVGVNYADLFCRWGGPKLGGMMDFRPPPDPELPSVPVPEL</sequence>
<reference evidence="1 2" key="1">
    <citation type="submission" date="2020-04" db="EMBL/GenBank/DDBJ databases">
        <authorList>
            <person name="De Canck E."/>
        </authorList>
    </citation>
    <scope>NUCLEOTIDE SEQUENCE [LARGE SCALE GENOMIC DNA]</scope>
    <source>
        <strain evidence="1 2">LMG 29542</strain>
    </source>
</reference>
<proteinExistence type="predicted"/>
<keyword evidence="2" id="KW-1185">Reference proteome</keyword>
<dbReference type="RefSeq" id="WP_175233060.1">
    <property type="nucleotide sequence ID" value="NZ_JBHLTK010000165.1"/>
</dbReference>
<protein>
    <submittedName>
        <fullName evidence="1">Uncharacterized protein</fullName>
    </submittedName>
</protein>
<evidence type="ECO:0000313" key="2">
    <source>
        <dbReference type="Proteomes" id="UP000494363"/>
    </source>
</evidence>
<evidence type="ECO:0000313" key="1">
    <source>
        <dbReference type="EMBL" id="CAB3774484.1"/>
    </source>
</evidence>
<gene>
    <name evidence="1" type="ORF">LMG29542_07861</name>
</gene>
<name>A0A6J5F7L7_9BURK</name>